<keyword evidence="3" id="KW-1185">Reference proteome</keyword>
<evidence type="ECO:0000256" key="1">
    <source>
        <dbReference type="SAM" id="Coils"/>
    </source>
</evidence>
<comment type="caution">
    <text evidence="2">The sequence shown here is derived from an EMBL/GenBank/DDBJ whole genome shotgun (WGS) entry which is preliminary data.</text>
</comment>
<proteinExistence type="predicted"/>
<dbReference type="EMBL" id="JAQQBS010000002">
    <property type="protein sequence ID" value="KAK0172033.1"/>
    <property type="molecule type" value="Genomic_DNA"/>
</dbReference>
<protein>
    <submittedName>
        <fullName evidence="2">Uncharacterized protein</fullName>
    </submittedName>
</protein>
<dbReference type="AlphaFoldDB" id="A0AA39FM66"/>
<dbReference type="Proteomes" id="UP001168990">
    <property type="component" value="Unassembled WGS sequence"/>
</dbReference>
<organism evidence="2 3">
    <name type="scientific">Microctonus aethiopoides</name>
    <dbReference type="NCBI Taxonomy" id="144406"/>
    <lineage>
        <taxon>Eukaryota</taxon>
        <taxon>Metazoa</taxon>
        <taxon>Ecdysozoa</taxon>
        <taxon>Arthropoda</taxon>
        <taxon>Hexapoda</taxon>
        <taxon>Insecta</taxon>
        <taxon>Pterygota</taxon>
        <taxon>Neoptera</taxon>
        <taxon>Endopterygota</taxon>
        <taxon>Hymenoptera</taxon>
        <taxon>Apocrita</taxon>
        <taxon>Ichneumonoidea</taxon>
        <taxon>Braconidae</taxon>
        <taxon>Euphorinae</taxon>
        <taxon>Microctonus</taxon>
    </lineage>
</organism>
<evidence type="ECO:0000313" key="2">
    <source>
        <dbReference type="EMBL" id="KAK0172033.1"/>
    </source>
</evidence>
<reference evidence="2" key="2">
    <citation type="submission" date="2023-03" db="EMBL/GenBank/DDBJ databases">
        <authorList>
            <person name="Inwood S.N."/>
            <person name="Skelly J.G."/>
            <person name="Guhlin J."/>
            <person name="Harrop T.W.R."/>
            <person name="Goldson S.G."/>
            <person name="Dearden P.K."/>
        </authorList>
    </citation>
    <scope>NUCLEOTIDE SEQUENCE</scope>
    <source>
        <strain evidence="2">Irish</strain>
        <tissue evidence="2">Whole body</tissue>
    </source>
</reference>
<accession>A0AA39FM66</accession>
<keyword evidence="1" id="KW-0175">Coiled coil</keyword>
<sequence length="346" mass="40321">MAEDMSAYIHKGLSEWWSEESEYLFRRIERWAACARGYNRLKSIRISRARMTMKEKPHDDLYWCDSSTNNYSLRRSRSPDETRRINCCGGTFNYQSNSHFNSTCLDTYRYDHSIYFKTIGDIKNSKRKLNNNVNDNNNLQHEVENNEHKFQYYSCYNNNNNSSDELNTQVLGNNDSESSSDIEFNNDHTQVNVVTPNGDVRWDYLYTNNRENFDDTEIITSSYNNTWPIVDLSMITENLSLDIHRDLHQYNNDDNENNNSSQVLSSESLSIINQQPLKNIEDSNFTKMLNFNKQKKSSTITSHPIIVSDDNNISCVSSSVHFNCNNDTNSPVLSASYQHYHTVNAK</sequence>
<gene>
    <name evidence="2" type="ORF">PV328_005406</name>
</gene>
<feature type="coiled-coil region" evidence="1">
    <location>
        <begin position="122"/>
        <end position="149"/>
    </location>
</feature>
<evidence type="ECO:0000313" key="3">
    <source>
        <dbReference type="Proteomes" id="UP001168990"/>
    </source>
</evidence>
<reference evidence="2" key="1">
    <citation type="journal article" date="2023" name="bioRxiv">
        <title>Scaffold-level genome assemblies of two parasitoid biocontrol wasps reveal the parthenogenesis mechanism and an associated novel virus.</title>
        <authorList>
            <person name="Inwood S."/>
            <person name="Skelly J."/>
            <person name="Guhlin J."/>
            <person name="Harrop T."/>
            <person name="Goldson S."/>
            <person name="Dearden P."/>
        </authorList>
    </citation>
    <scope>NUCLEOTIDE SEQUENCE</scope>
    <source>
        <strain evidence="2">Irish</strain>
        <tissue evidence="2">Whole body</tissue>
    </source>
</reference>
<name>A0AA39FM66_9HYME</name>